<feature type="domain" description="PKD" evidence="6">
    <location>
        <begin position="360"/>
        <end position="445"/>
    </location>
</feature>
<dbReference type="Proteomes" id="UP001226434">
    <property type="component" value="Unassembled WGS sequence"/>
</dbReference>
<dbReference type="InterPro" id="IPR013783">
    <property type="entry name" value="Ig-like_fold"/>
</dbReference>
<feature type="domain" description="PKD" evidence="6">
    <location>
        <begin position="686"/>
        <end position="767"/>
    </location>
</feature>
<feature type="domain" description="PKD" evidence="6">
    <location>
        <begin position="1123"/>
        <end position="1167"/>
    </location>
</feature>
<feature type="domain" description="PKD" evidence="6">
    <location>
        <begin position="527"/>
        <end position="592"/>
    </location>
</feature>
<keyword evidence="8" id="KW-1185">Reference proteome</keyword>
<dbReference type="PANTHER" id="PTHR46730:SF1">
    <property type="entry name" value="PLAT DOMAIN-CONTAINING PROTEIN"/>
    <property type="match status" value="1"/>
</dbReference>
<evidence type="ECO:0000313" key="8">
    <source>
        <dbReference type="Proteomes" id="UP001226434"/>
    </source>
</evidence>
<dbReference type="InterPro" id="IPR022409">
    <property type="entry name" value="PKD/Chitinase_dom"/>
</dbReference>
<keyword evidence="4" id="KW-1133">Transmembrane helix</keyword>
<feature type="domain" description="PKD" evidence="6">
    <location>
        <begin position="1054"/>
        <end position="1090"/>
    </location>
</feature>
<keyword evidence="5" id="KW-0472">Membrane</keyword>
<feature type="domain" description="PKD" evidence="6">
    <location>
        <begin position="281"/>
        <end position="343"/>
    </location>
</feature>
<evidence type="ECO:0000313" key="7">
    <source>
        <dbReference type="EMBL" id="MDI3322248.1"/>
    </source>
</evidence>
<dbReference type="Pfam" id="PF18911">
    <property type="entry name" value="PKD_4"/>
    <property type="match status" value="14"/>
</dbReference>
<evidence type="ECO:0000259" key="6">
    <source>
        <dbReference type="PROSITE" id="PS50093"/>
    </source>
</evidence>
<dbReference type="SUPFAM" id="SSF49299">
    <property type="entry name" value="PKD domain"/>
    <property type="match status" value="15"/>
</dbReference>
<dbReference type="EMBL" id="JASBRG010000007">
    <property type="protein sequence ID" value="MDI3322248.1"/>
    <property type="molecule type" value="Genomic_DNA"/>
</dbReference>
<dbReference type="SMART" id="SM00089">
    <property type="entry name" value="PKD"/>
    <property type="match status" value="15"/>
</dbReference>
<dbReference type="PROSITE" id="PS50093">
    <property type="entry name" value="PKD"/>
    <property type="match status" value="15"/>
</dbReference>
<feature type="domain" description="PKD" evidence="6">
    <location>
        <begin position="112"/>
        <end position="181"/>
    </location>
</feature>
<protein>
    <submittedName>
        <fullName evidence="7">PKD domain-containing protein</fullName>
    </submittedName>
</protein>
<dbReference type="PANTHER" id="PTHR46730">
    <property type="entry name" value="POLYCYSTIN-1"/>
    <property type="match status" value="1"/>
</dbReference>
<gene>
    <name evidence="7" type="ORF">QJ048_20835</name>
</gene>
<feature type="domain" description="PKD" evidence="6">
    <location>
        <begin position="471"/>
        <end position="504"/>
    </location>
</feature>
<comment type="subcellular location">
    <subcellularLocation>
        <location evidence="1">Membrane</location>
        <topology evidence="1">Multi-pass membrane protein</topology>
    </subcellularLocation>
</comment>
<evidence type="ECO:0000256" key="3">
    <source>
        <dbReference type="ARBA" id="ARBA00022737"/>
    </source>
</evidence>
<dbReference type="NCBIfam" id="TIGR04131">
    <property type="entry name" value="Bac_Flav_CTERM"/>
    <property type="match status" value="1"/>
</dbReference>
<comment type="caution">
    <text evidence="7">The sequence shown here is derived from an EMBL/GenBank/DDBJ whole genome shotgun (WGS) entry which is preliminary data.</text>
</comment>
<feature type="domain" description="PKD" evidence="6">
    <location>
        <begin position="1190"/>
        <end position="1270"/>
    </location>
</feature>
<feature type="domain" description="PKD" evidence="6">
    <location>
        <begin position="634"/>
        <end position="683"/>
    </location>
</feature>
<keyword evidence="3" id="KW-0677">Repeat</keyword>
<dbReference type="Gene3D" id="2.60.40.10">
    <property type="entry name" value="Immunoglobulins"/>
    <property type="match status" value="15"/>
</dbReference>
<feature type="domain" description="PKD" evidence="6">
    <location>
        <begin position="858"/>
        <end position="924"/>
    </location>
</feature>
<feature type="domain" description="PKD" evidence="6">
    <location>
        <begin position="972"/>
        <end position="1001"/>
    </location>
</feature>
<dbReference type="CDD" id="cd00146">
    <property type="entry name" value="PKD"/>
    <property type="match status" value="13"/>
</dbReference>
<evidence type="ECO:0000256" key="2">
    <source>
        <dbReference type="ARBA" id="ARBA00022692"/>
    </source>
</evidence>
<proteinExistence type="predicted"/>
<name>A0ABT6RI53_9BACT</name>
<evidence type="ECO:0000256" key="1">
    <source>
        <dbReference type="ARBA" id="ARBA00004141"/>
    </source>
</evidence>
<dbReference type="InterPro" id="IPR026341">
    <property type="entry name" value="T9SS_type_B"/>
</dbReference>
<organism evidence="7 8">
    <name type="scientific">Pinibacter soli</name>
    <dbReference type="NCBI Taxonomy" id="3044211"/>
    <lineage>
        <taxon>Bacteria</taxon>
        <taxon>Pseudomonadati</taxon>
        <taxon>Bacteroidota</taxon>
        <taxon>Chitinophagia</taxon>
        <taxon>Chitinophagales</taxon>
        <taxon>Chitinophagaceae</taxon>
        <taxon>Pinibacter</taxon>
    </lineage>
</organism>
<reference evidence="7 8" key="1">
    <citation type="submission" date="2023-05" db="EMBL/GenBank/DDBJ databases">
        <title>Genome sequence of Pinibacter sp. MAH-24.</title>
        <authorList>
            <person name="Huq M.A."/>
        </authorList>
    </citation>
    <scope>NUCLEOTIDE SEQUENCE [LARGE SCALE GENOMIC DNA]</scope>
    <source>
        <strain evidence="7 8">MAH-24</strain>
    </source>
</reference>
<dbReference type="Pfam" id="PF13585">
    <property type="entry name" value="CHU_C"/>
    <property type="match status" value="1"/>
</dbReference>
<dbReference type="InterPro" id="IPR000601">
    <property type="entry name" value="PKD_dom"/>
</dbReference>
<dbReference type="RefSeq" id="WP_282336366.1">
    <property type="nucleotide sequence ID" value="NZ_JASBRG010000007.1"/>
</dbReference>
<sequence>MQKRYIIISCRVLLFLLVSIASYNKSYSQLKADFSVSPTEGCTPMIVNFKDSSSGNPTSWKWDLGNGTISFLQNPGATYFNPGKYTITLEVSDGVSISRIVKKDIIVVHGAPTISFQASDTTGCYPLAVQFKDLTTPSDDPITQWEWFFGDGGYSTDHNPLHTYKTTGSFDVTLRVTTSYGCENAFTRIGFIQVPKGVTADFTYNNPGNCTPPTTIQFTNKSTGTGQFSYLWRFGDGSTSSLANPSHTYETSGDYTVTLVVNSSQGCVDSIVKQKAITIGSVQADFNSPDSVCAGTPVKITNQSTPPPVSVIWDFGDGTQSTELNPVKTYDNSGIYTIQLTSNFGACSGLDRKLIKVLATPKSSFTATNNTGCNVPLSVNFTSTSTNATSYKWIFGDGTESTNASPTHVYTKADTFDVTLISFGPNGCPDTVVKNNFVNISKASIVMKDSSVSGCVPLTYKPSITINAPYPVNSITWDFGDGNTGTGTNPTHVYTDTGRYTVKVIYSGPNCTDTVAFTGAVFVGMKPTPDFDAVPRSVCAEVPVQFTDKSTGPPIDEWLWDFGDNGKSTIKNPKHSYQQVGDFNVTLTVSHNGCSNTLTLPKFVHIDPPISAFSISLECTFPYVRRFIDQSIQPETWAWDFGDGKTSTEQNPQHSYDKPGVYTVVLTVTHGTCSHTSQQVVKVVDEKNEFIGTDSITCKKNQVKFNTVGVNKDNIAQYAWTFGDGFTSTLPAPEKIYTKAGSYDVSLTLTDILGCKSTLVKPLYIKVQGPTPDFIVPASGVCNNTTVTFKDQSQGDGNNPIVRWKWDFGDGTIQSFTAPPFSHFYNKPGNYNITLITTDSQGCTDTVTKPNALLVSQPVANFRARDSLLCATTKAEFNNMSTGPQLSYLWDFGDGSTGTDGFPIHSYPNEGTYTVSLKITDVYGCTDSLKKINYINIKDPIAKFTVNSTLAECPPLVASFNNQSQNYQSVAWTFGTGDASTMVNPIYIYSYPGKYKVKLIVKGYGDACFAADSTEITVLGPKGTFTYQPLKGCDPFTVNFTALPEPGFTVKLVWDFADGTLVNNGDSLTTHTYLNASNYLPKMILVDDRGCRVPVTGKDTIFVYGADAAFTQDVKPLCDSGVVKFTDASQANDVITQYNWDFGDGSFSNDKNPIHFYARPGSYLVKLYTLTQNNCRDTSKQKAVVTVNIGPNISMQSIDSACVPVTVNFTAQSAIDTMQLNWAWNFGNGQTSNVQNPPAVLYNQANVYNVRVVASNRAGCYDTAKKALPVYALPNINAGNDTAMCLGTSITLHATGGVSYNWQPTQNLSCNNCAAPIASPKQTIKYTLTGTDIHACVNKDDINIEVKQPITIKVSANDTLCVGASQQLNATGAELYTWTPPDGLNNSQIANPVASPNQTVTYRVIGTDNKTCFSDTGFVTITVFPIPKVNAGNDTTISVGNSVTLHADVSDDVTSILWQPSTALSCISCKDPIASPKQTTSYTVTGTNNGGCYTMDQVTITVICKEENLFLPNTFSPNNDGVNDIFYPRGKGLHTIKSMKIFNRWGQIVFSRESFNANEADKGWDGKFQGKTADEGVYIYMIEIICENSQIILEKGNVALIR</sequence>
<dbReference type="InterPro" id="IPR035986">
    <property type="entry name" value="PKD_dom_sf"/>
</dbReference>
<accession>A0ABT6RI53</accession>
<feature type="domain" description="PKD" evidence="6">
    <location>
        <begin position="199"/>
        <end position="266"/>
    </location>
</feature>
<evidence type="ECO:0000256" key="5">
    <source>
        <dbReference type="ARBA" id="ARBA00023136"/>
    </source>
</evidence>
<evidence type="ECO:0000256" key="4">
    <source>
        <dbReference type="ARBA" id="ARBA00022989"/>
    </source>
</evidence>
<keyword evidence="2" id="KW-0812">Transmembrane</keyword>
<feature type="domain" description="PKD" evidence="6">
    <location>
        <begin position="770"/>
        <end position="848"/>
    </location>
</feature>
<feature type="domain" description="PKD" evidence="6">
    <location>
        <begin position="30"/>
        <end position="96"/>
    </location>
</feature>